<dbReference type="NCBIfam" id="TIGR00211">
    <property type="entry name" value="glyS"/>
    <property type="match status" value="1"/>
</dbReference>
<evidence type="ECO:0000256" key="8">
    <source>
        <dbReference type="ARBA" id="ARBA00023146"/>
    </source>
</evidence>
<comment type="caution">
    <text evidence="12">The sequence shown here is derived from an EMBL/GenBank/DDBJ whole genome shotgun (WGS) entry which is preliminary data.</text>
</comment>
<evidence type="ECO:0000256" key="10">
    <source>
        <dbReference type="HAMAP-Rule" id="MF_00255"/>
    </source>
</evidence>
<protein>
    <recommendedName>
        <fullName evidence="10">Glycine--tRNA ligase beta subunit</fullName>
        <ecNumber evidence="10">6.1.1.14</ecNumber>
    </recommendedName>
    <alternativeName>
        <fullName evidence="10">Glycyl-tRNA synthetase beta subunit</fullName>
        <shortName evidence="10">GlyRS</shortName>
    </alternativeName>
</protein>
<evidence type="ECO:0000256" key="2">
    <source>
        <dbReference type="ARBA" id="ARBA00008226"/>
    </source>
</evidence>
<evidence type="ECO:0000256" key="6">
    <source>
        <dbReference type="ARBA" id="ARBA00022840"/>
    </source>
</evidence>
<dbReference type="GO" id="GO:0005524">
    <property type="term" value="F:ATP binding"/>
    <property type="evidence" value="ECO:0007669"/>
    <property type="project" value="UniProtKB-UniRule"/>
</dbReference>
<evidence type="ECO:0000256" key="5">
    <source>
        <dbReference type="ARBA" id="ARBA00022741"/>
    </source>
</evidence>
<keyword evidence="6 10" id="KW-0067">ATP-binding</keyword>
<gene>
    <name evidence="10" type="primary">glyS</name>
    <name evidence="12" type="ORF">FC84_GL001483</name>
</gene>
<evidence type="ECO:0000313" key="13">
    <source>
        <dbReference type="Proteomes" id="UP000051813"/>
    </source>
</evidence>
<dbReference type="OrthoDB" id="9775440at2"/>
<dbReference type="GO" id="GO:0006426">
    <property type="term" value="P:glycyl-tRNA aminoacylation"/>
    <property type="evidence" value="ECO:0007669"/>
    <property type="project" value="UniProtKB-UniRule"/>
</dbReference>
<dbReference type="PROSITE" id="PS50861">
    <property type="entry name" value="AA_TRNA_LIGASE_II_GLYAB"/>
    <property type="match status" value="1"/>
</dbReference>
<evidence type="ECO:0000256" key="1">
    <source>
        <dbReference type="ARBA" id="ARBA00004496"/>
    </source>
</evidence>
<dbReference type="GO" id="GO:0004814">
    <property type="term" value="F:arginine-tRNA ligase activity"/>
    <property type="evidence" value="ECO:0007669"/>
    <property type="project" value="InterPro"/>
</dbReference>
<reference evidence="12 13" key="1">
    <citation type="journal article" date="2015" name="Genome Announc.">
        <title>Expanding the biotechnology potential of lactobacilli through comparative genomics of 213 strains and associated genera.</title>
        <authorList>
            <person name="Sun Z."/>
            <person name="Harris H.M."/>
            <person name="McCann A."/>
            <person name="Guo C."/>
            <person name="Argimon S."/>
            <person name="Zhang W."/>
            <person name="Yang X."/>
            <person name="Jeffery I.B."/>
            <person name="Cooney J.C."/>
            <person name="Kagawa T.F."/>
            <person name="Liu W."/>
            <person name="Song Y."/>
            <person name="Salvetti E."/>
            <person name="Wrobel A."/>
            <person name="Rasinkangas P."/>
            <person name="Parkhill J."/>
            <person name="Rea M.C."/>
            <person name="O'Sullivan O."/>
            <person name="Ritari J."/>
            <person name="Douillard F.P."/>
            <person name="Paul Ross R."/>
            <person name="Yang R."/>
            <person name="Briner A.E."/>
            <person name="Felis G.E."/>
            <person name="de Vos W.M."/>
            <person name="Barrangou R."/>
            <person name="Klaenhammer T.R."/>
            <person name="Caufield P.W."/>
            <person name="Cui Y."/>
            <person name="Zhang H."/>
            <person name="O'Toole P.W."/>
        </authorList>
    </citation>
    <scope>NUCLEOTIDE SEQUENCE [LARGE SCALE GENOMIC DNA]</scope>
    <source>
        <strain evidence="12 13">DSM 20335</strain>
    </source>
</reference>
<comment type="catalytic activity">
    <reaction evidence="9 10">
        <text>tRNA(Gly) + glycine + ATP = glycyl-tRNA(Gly) + AMP + diphosphate</text>
        <dbReference type="Rhea" id="RHEA:16013"/>
        <dbReference type="Rhea" id="RHEA-COMP:9664"/>
        <dbReference type="Rhea" id="RHEA-COMP:9683"/>
        <dbReference type="ChEBI" id="CHEBI:30616"/>
        <dbReference type="ChEBI" id="CHEBI:33019"/>
        <dbReference type="ChEBI" id="CHEBI:57305"/>
        <dbReference type="ChEBI" id="CHEBI:78442"/>
        <dbReference type="ChEBI" id="CHEBI:78522"/>
        <dbReference type="ChEBI" id="CHEBI:456215"/>
        <dbReference type="EC" id="6.1.1.14"/>
    </reaction>
</comment>
<comment type="similarity">
    <text evidence="2 10">Belongs to the class-II aminoacyl-tRNA synthetase family.</text>
</comment>
<dbReference type="RefSeq" id="WP_057755260.1">
    <property type="nucleotide sequence ID" value="NZ_AYYK01000004.1"/>
</dbReference>
<dbReference type="HAMAP" id="MF_00255">
    <property type="entry name" value="Gly_tRNA_synth_beta"/>
    <property type="match status" value="1"/>
</dbReference>
<dbReference type="EMBL" id="AYYK01000004">
    <property type="protein sequence ID" value="KRM79309.1"/>
    <property type="molecule type" value="Genomic_DNA"/>
</dbReference>
<dbReference type="PATRIC" id="fig|1423738.3.peg.1500"/>
<dbReference type="EC" id="6.1.1.14" evidence="10"/>
<keyword evidence="8 10" id="KW-0030">Aminoacyl-tRNA synthetase</keyword>
<dbReference type="Proteomes" id="UP000051813">
    <property type="component" value="Unassembled WGS sequence"/>
</dbReference>
<comment type="subunit">
    <text evidence="10">Tetramer of two alpha and two beta subunits.</text>
</comment>
<sequence length="692" mass="78562">MAANYLFEIGLEEMPAHVVRPSIEQLVAKTTNYLKEQRLDYAEIKSFATPRRLAILISGLAERQPDKVEEVKGPAKRMALDVDGHFTKAAIGFARGQKVDPETITFKEFKGEPYVFVEKKTVGQPAAEVLAGIQDIAKGLTFPTRMKWGSNEFEYIRPIHWLVSLLDEQIVPMQILDVQAGRITQGHRFLGKPIELATATDYEEALAQEFVIADMAKRQDVIEKQIQDIAAENNWQVDLDPDLLEEVVNLVEYPTAFAGHFAEEYLAVPEAVLITSMKDNQRYFYVRTQDGQLAPYFIGVRNGNHDYLENVISGNEKVLVARLEDAKFFFEDDQKHTIADYVDKLKTVSFHDKIGTMYEKMQRVALIARNLGEMFNLSTQELADLDRAAHIYKFDLVTGMVGEFPELQGVMGEIYAKIFGENEAVAQAIREHYMPTSADGDLPASKVGATLAIADKLDTIYAFFSVDMIPSGSNDPYALRRQSYGLVRILVANHWHLKLRDLQPRIANSLAENDLTFNLDWTNNAQNARHFFVDRIRQLFNTKNLRHDMIEAIVASDSADPATIADIAKTLVQHSHDDDFKETIEALTRVSRLVAQADLDLDTLTVDPSLFENPSEQKLYDAVENIRDSFKQQTIAENYEQLHALQPLIANYFDENMIMADDEKVRRNRLIQLALIQRLIKIFGNLQELVVK</sequence>
<dbReference type="InterPro" id="IPR015944">
    <property type="entry name" value="Gly-tRNA-synth_bsu"/>
</dbReference>
<dbReference type="PANTHER" id="PTHR30075:SF2">
    <property type="entry name" value="GLYCINE--TRNA LIGASE, CHLOROPLASTIC_MITOCHONDRIAL 2"/>
    <property type="match status" value="1"/>
</dbReference>
<dbReference type="PANTHER" id="PTHR30075">
    <property type="entry name" value="GLYCYL-TRNA SYNTHETASE"/>
    <property type="match status" value="1"/>
</dbReference>
<dbReference type="PRINTS" id="PR01045">
    <property type="entry name" value="TRNASYNTHGB"/>
</dbReference>
<evidence type="ECO:0000256" key="4">
    <source>
        <dbReference type="ARBA" id="ARBA00022598"/>
    </source>
</evidence>
<comment type="subcellular location">
    <subcellularLocation>
        <location evidence="1 10">Cytoplasm</location>
    </subcellularLocation>
</comment>
<dbReference type="InterPro" id="IPR008909">
    <property type="entry name" value="DALR_anticod-bd"/>
</dbReference>
<evidence type="ECO:0000256" key="3">
    <source>
        <dbReference type="ARBA" id="ARBA00022490"/>
    </source>
</evidence>
<keyword evidence="5 10" id="KW-0547">Nucleotide-binding</keyword>
<evidence type="ECO:0000256" key="9">
    <source>
        <dbReference type="ARBA" id="ARBA00047937"/>
    </source>
</evidence>
<dbReference type="AlphaFoldDB" id="A0A0R2BID8"/>
<evidence type="ECO:0000313" key="12">
    <source>
        <dbReference type="EMBL" id="KRM79309.1"/>
    </source>
</evidence>
<evidence type="ECO:0000256" key="7">
    <source>
        <dbReference type="ARBA" id="ARBA00022917"/>
    </source>
</evidence>
<dbReference type="GO" id="GO:0006420">
    <property type="term" value="P:arginyl-tRNA aminoacylation"/>
    <property type="evidence" value="ECO:0007669"/>
    <property type="project" value="InterPro"/>
</dbReference>
<feature type="domain" description="DALR anticodon binding" evidence="11">
    <location>
        <begin position="585"/>
        <end position="681"/>
    </location>
</feature>
<keyword evidence="4 10" id="KW-0436">Ligase</keyword>
<dbReference type="GO" id="GO:0004820">
    <property type="term" value="F:glycine-tRNA ligase activity"/>
    <property type="evidence" value="ECO:0007669"/>
    <property type="project" value="UniProtKB-UniRule"/>
</dbReference>
<dbReference type="InterPro" id="IPR006194">
    <property type="entry name" value="Gly-tRNA-synth_heterodimer"/>
</dbReference>
<keyword evidence="3 10" id="KW-0963">Cytoplasm</keyword>
<dbReference type="Pfam" id="PF05746">
    <property type="entry name" value="DALR_1"/>
    <property type="match status" value="1"/>
</dbReference>
<keyword evidence="13" id="KW-1185">Reference proteome</keyword>
<evidence type="ECO:0000259" key="11">
    <source>
        <dbReference type="Pfam" id="PF05746"/>
    </source>
</evidence>
<proteinExistence type="inferred from homology"/>
<dbReference type="STRING" id="1423738.FC84_GL001483"/>
<organism evidence="12 13">
    <name type="scientific">Lapidilactobacillus dextrinicus DSM 20335</name>
    <dbReference type="NCBI Taxonomy" id="1423738"/>
    <lineage>
        <taxon>Bacteria</taxon>
        <taxon>Bacillati</taxon>
        <taxon>Bacillota</taxon>
        <taxon>Bacilli</taxon>
        <taxon>Lactobacillales</taxon>
        <taxon>Lactobacillaceae</taxon>
        <taxon>Lapidilactobacillus</taxon>
    </lineage>
</organism>
<accession>A0A0R2BID8</accession>
<dbReference type="Pfam" id="PF02092">
    <property type="entry name" value="tRNA_synt_2f"/>
    <property type="match status" value="1"/>
</dbReference>
<dbReference type="SUPFAM" id="SSF109604">
    <property type="entry name" value="HD-domain/PDEase-like"/>
    <property type="match status" value="1"/>
</dbReference>
<keyword evidence="7 10" id="KW-0648">Protein biosynthesis</keyword>
<name>A0A0R2BID8_9LACO</name>
<dbReference type="GO" id="GO:0005829">
    <property type="term" value="C:cytosol"/>
    <property type="evidence" value="ECO:0007669"/>
    <property type="project" value="TreeGrafter"/>
</dbReference>